<protein>
    <submittedName>
        <fullName evidence="1">Protein tyrosine phosphatase receptor type T</fullName>
    </submittedName>
</protein>
<reference evidence="1 2" key="1">
    <citation type="journal article" date="2020" name="Nature">
        <title>Six reference-quality genomes reveal evolution of bat adaptations.</title>
        <authorList>
            <person name="Jebb D."/>
            <person name="Huang Z."/>
            <person name="Pippel M."/>
            <person name="Hughes G.M."/>
            <person name="Lavrichenko K."/>
            <person name="Devanna P."/>
            <person name="Winkler S."/>
            <person name="Jermiin L.S."/>
            <person name="Skirmuntt E.C."/>
            <person name="Katzourakis A."/>
            <person name="Burkitt-Gray L."/>
            <person name="Ray D.A."/>
            <person name="Sullivan K.A.M."/>
            <person name="Roscito J.G."/>
            <person name="Kirilenko B.M."/>
            <person name="Davalos L.M."/>
            <person name="Corthals A.P."/>
            <person name="Power M.L."/>
            <person name="Jones G."/>
            <person name="Ransome R.D."/>
            <person name="Dechmann D.K.N."/>
            <person name="Locatelli A.G."/>
            <person name="Puechmaille S.J."/>
            <person name="Fedrigo O."/>
            <person name="Jarvis E.D."/>
            <person name="Hiller M."/>
            <person name="Vernes S.C."/>
            <person name="Myers E.W."/>
            <person name="Teeling E.C."/>
        </authorList>
    </citation>
    <scope>NUCLEOTIDE SEQUENCE [LARGE SCALE GENOMIC DNA]</scope>
    <source>
        <strain evidence="1">MRouAeg1</strain>
        <tissue evidence="1">Muscle</tissue>
    </source>
</reference>
<keyword evidence="1" id="KW-0675">Receptor</keyword>
<evidence type="ECO:0000313" key="2">
    <source>
        <dbReference type="Proteomes" id="UP000593571"/>
    </source>
</evidence>
<dbReference type="AlphaFoldDB" id="A0A7J8DK29"/>
<dbReference type="EMBL" id="JACASE010000012">
    <property type="protein sequence ID" value="KAF6423491.1"/>
    <property type="molecule type" value="Genomic_DNA"/>
</dbReference>
<gene>
    <name evidence="1" type="ORF">HJG63_016176</name>
</gene>
<name>A0A7J8DK29_ROUAE</name>
<comment type="caution">
    <text evidence="1">The sequence shown here is derived from an EMBL/GenBank/DDBJ whole genome shotgun (WGS) entry which is preliminary data.</text>
</comment>
<organism evidence="1 2">
    <name type="scientific">Rousettus aegyptiacus</name>
    <name type="common">Egyptian fruit bat</name>
    <name type="synonym">Pteropus aegyptiacus</name>
    <dbReference type="NCBI Taxonomy" id="9407"/>
    <lineage>
        <taxon>Eukaryota</taxon>
        <taxon>Metazoa</taxon>
        <taxon>Chordata</taxon>
        <taxon>Craniata</taxon>
        <taxon>Vertebrata</taxon>
        <taxon>Euteleostomi</taxon>
        <taxon>Mammalia</taxon>
        <taxon>Eutheria</taxon>
        <taxon>Laurasiatheria</taxon>
        <taxon>Chiroptera</taxon>
        <taxon>Yinpterochiroptera</taxon>
        <taxon>Pteropodoidea</taxon>
        <taxon>Pteropodidae</taxon>
        <taxon>Rousettinae</taxon>
        <taxon>Rousettus</taxon>
    </lineage>
</organism>
<sequence length="94" mass="10461">MSTTAIVVIAWPWGRMGLPGSRLTRGRNQCWTQRCPQGCMVFYWVDAPQFISNIQEMAAGEEKIKVKTSSICPNKRQDFGLRTALGNVLAGCLI</sequence>
<keyword evidence="2" id="KW-1185">Reference proteome</keyword>
<dbReference type="Proteomes" id="UP000593571">
    <property type="component" value="Unassembled WGS sequence"/>
</dbReference>
<evidence type="ECO:0000313" key="1">
    <source>
        <dbReference type="EMBL" id="KAF6423491.1"/>
    </source>
</evidence>
<proteinExistence type="predicted"/>
<accession>A0A7J8DK29</accession>